<name>A0A3A9K3R4_9BACI</name>
<dbReference type="Proteomes" id="UP000281498">
    <property type="component" value="Unassembled WGS sequence"/>
</dbReference>
<protein>
    <submittedName>
        <fullName evidence="1">Uncharacterized protein</fullName>
    </submittedName>
</protein>
<dbReference type="OrthoDB" id="2885467at2"/>
<organism evidence="1 2">
    <name type="scientific">Salipaludibacillus neizhouensis</name>
    <dbReference type="NCBI Taxonomy" id="885475"/>
    <lineage>
        <taxon>Bacteria</taxon>
        <taxon>Bacillati</taxon>
        <taxon>Bacillota</taxon>
        <taxon>Bacilli</taxon>
        <taxon>Bacillales</taxon>
        <taxon>Bacillaceae</taxon>
    </lineage>
</organism>
<comment type="caution">
    <text evidence="1">The sequence shown here is derived from an EMBL/GenBank/DDBJ whole genome shotgun (WGS) entry which is preliminary data.</text>
</comment>
<accession>A0A3A9K3R4</accession>
<evidence type="ECO:0000313" key="2">
    <source>
        <dbReference type="Proteomes" id="UP000281498"/>
    </source>
</evidence>
<dbReference type="RefSeq" id="WP_110935124.1">
    <property type="nucleotide sequence ID" value="NZ_KZ614146.1"/>
</dbReference>
<sequence>MGYIPPLRDEQTMIYGSRQSYPSPLIKGPDPAERVEFFEALKQHSKQGKYFERNESKERLLMIAKQHENKFVGKGEKFDQSI</sequence>
<evidence type="ECO:0000313" key="1">
    <source>
        <dbReference type="EMBL" id="RKL67714.1"/>
    </source>
</evidence>
<dbReference type="AlphaFoldDB" id="A0A3A9K3R4"/>
<keyword evidence="2" id="KW-1185">Reference proteome</keyword>
<gene>
    <name evidence="1" type="ORF">CR203_10230</name>
</gene>
<dbReference type="EMBL" id="PDOE01000003">
    <property type="protein sequence ID" value="RKL67714.1"/>
    <property type="molecule type" value="Genomic_DNA"/>
</dbReference>
<reference evidence="1 2" key="1">
    <citation type="submission" date="2017-10" db="EMBL/GenBank/DDBJ databases">
        <title>Bacillus sp. nov., a halophilic bacterium isolated from a Keqin Lake.</title>
        <authorList>
            <person name="Wang H."/>
        </authorList>
    </citation>
    <scope>NUCLEOTIDE SEQUENCE [LARGE SCALE GENOMIC DNA]</scope>
    <source>
        <strain evidence="1 2">KCTC 13187</strain>
    </source>
</reference>
<proteinExistence type="predicted"/>